<accession>A0A0M3HMV4</accession>
<organism evidence="1 2">
    <name type="scientific">Ascaris lumbricoides</name>
    <name type="common">Giant roundworm</name>
    <dbReference type="NCBI Taxonomy" id="6252"/>
    <lineage>
        <taxon>Eukaryota</taxon>
        <taxon>Metazoa</taxon>
        <taxon>Ecdysozoa</taxon>
        <taxon>Nematoda</taxon>
        <taxon>Chromadorea</taxon>
        <taxon>Rhabditida</taxon>
        <taxon>Spirurina</taxon>
        <taxon>Ascaridomorpha</taxon>
        <taxon>Ascaridoidea</taxon>
        <taxon>Ascarididae</taxon>
        <taxon>Ascaris</taxon>
    </lineage>
</organism>
<evidence type="ECO:0000313" key="1">
    <source>
        <dbReference type="Proteomes" id="UP000036681"/>
    </source>
</evidence>
<sequence>MRERAHRGNPEKTKRIANLLNCITSRNENKSTFTQTNDFDSRKHEACAGTDRNHFVGSHCFMTKW</sequence>
<protein>
    <submittedName>
        <fullName evidence="2">Uncharacterized protein</fullName>
    </submittedName>
</protein>
<name>A0A0M3HMV4_ASCLU</name>
<proteinExistence type="predicted"/>
<dbReference type="WBParaSite" id="ALUE_0000291901-mRNA-1">
    <property type="protein sequence ID" value="ALUE_0000291901-mRNA-1"/>
    <property type="gene ID" value="ALUE_0000291901"/>
</dbReference>
<reference evidence="2" key="1">
    <citation type="submission" date="2017-02" db="UniProtKB">
        <authorList>
            <consortium name="WormBaseParasite"/>
        </authorList>
    </citation>
    <scope>IDENTIFICATION</scope>
</reference>
<evidence type="ECO:0000313" key="2">
    <source>
        <dbReference type="WBParaSite" id="ALUE_0000291901-mRNA-1"/>
    </source>
</evidence>
<dbReference type="Proteomes" id="UP000036681">
    <property type="component" value="Unplaced"/>
</dbReference>
<keyword evidence="1" id="KW-1185">Reference proteome</keyword>
<dbReference type="AlphaFoldDB" id="A0A0M3HMV4"/>